<evidence type="ECO:0000313" key="2">
    <source>
        <dbReference type="EMBL" id="AIQ90075.1"/>
    </source>
</evidence>
<dbReference type="STRING" id="693986.MOC_2320"/>
<dbReference type="eggNOG" id="ENOG50310AW">
    <property type="taxonomic scope" value="Bacteria"/>
</dbReference>
<keyword evidence="1" id="KW-0472">Membrane</keyword>
<feature type="transmembrane region" description="Helical" evidence="1">
    <location>
        <begin position="6"/>
        <end position="23"/>
    </location>
</feature>
<feature type="transmembrane region" description="Helical" evidence="1">
    <location>
        <begin position="35"/>
        <end position="55"/>
    </location>
</feature>
<sequence>MSRPLYLALALVLCGAAVTLFAFMRAPQSKEFAGWDVAFMSGIGAVALGFLTTLVEVVTG</sequence>
<organism evidence="2 3">
    <name type="scientific">Methylobacterium oryzae CBMB20</name>
    <dbReference type="NCBI Taxonomy" id="693986"/>
    <lineage>
        <taxon>Bacteria</taxon>
        <taxon>Pseudomonadati</taxon>
        <taxon>Pseudomonadota</taxon>
        <taxon>Alphaproteobacteria</taxon>
        <taxon>Hyphomicrobiales</taxon>
        <taxon>Methylobacteriaceae</taxon>
        <taxon>Methylobacterium</taxon>
    </lineage>
</organism>
<dbReference type="Proteomes" id="UP000029492">
    <property type="component" value="Chromosome"/>
</dbReference>
<proteinExistence type="predicted"/>
<dbReference type="KEGG" id="mor:MOC_2320"/>
<evidence type="ECO:0000313" key="3">
    <source>
        <dbReference type="Proteomes" id="UP000029492"/>
    </source>
</evidence>
<gene>
    <name evidence="2" type="ORF">MOC_2320</name>
</gene>
<dbReference type="HOGENOM" id="CLU_2936335_0_0_5"/>
<keyword evidence="1" id="KW-1133">Transmembrane helix</keyword>
<name>A0A089NU42_9HYPH</name>
<keyword evidence="1" id="KW-0812">Transmembrane</keyword>
<dbReference type="GeneID" id="96604621"/>
<protein>
    <submittedName>
        <fullName evidence="2">Protein of unassigned function</fullName>
    </submittedName>
</protein>
<reference evidence="2 3" key="1">
    <citation type="journal article" date="2014" name="PLoS ONE">
        <title>Genome Information of Methylobacterium oryzae, a Plant-Probiotic Methylotroph in the Phyllosphere.</title>
        <authorList>
            <person name="Kwak M.J."/>
            <person name="Jeong H."/>
            <person name="Madhaiyan M."/>
            <person name="Lee Y."/>
            <person name="Sa T.M."/>
            <person name="Oh T.K."/>
            <person name="Kim J.F."/>
        </authorList>
    </citation>
    <scope>NUCLEOTIDE SEQUENCE [LARGE SCALE GENOMIC DNA]</scope>
    <source>
        <strain evidence="2 3">CBMB20</strain>
    </source>
</reference>
<dbReference type="AlphaFoldDB" id="A0A089NU42"/>
<accession>A0A089NU42</accession>
<dbReference type="EMBL" id="CP003811">
    <property type="protein sequence ID" value="AIQ90075.1"/>
    <property type="molecule type" value="Genomic_DNA"/>
</dbReference>
<dbReference type="RefSeq" id="WP_043353544.1">
    <property type="nucleotide sequence ID" value="NZ_CP003811.1"/>
</dbReference>
<evidence type="ECO:0000256" key="1">
    <source>
        <dbReference type="SAM" id="Phobius"/>
    </source>
</evidence>
<keyword evidence="3" id="KW-1185">Reference proteome</keyword>